<organism evidence="1">
    <name type="scientific">Siphoviridae sp. ctRg81</name>
    <dbReference type="NCBI Taxonomy" id="2826336"/>
    <lineage>
        <taxon>Viruses</taxon>
        <taxon>Duplodnaviria</taxon>
        <taxon>Heunggongvirae</taxon>
        <taxon>Uroviricota</taxon>
        <taxon>Caudoviricetes</taxon>
    </lineage>
</organism>
<dbReference type="EMBL" id="BK015170">
    <property type="protein sequence ID" value="DAD93976.1"/>
    <property type="molecule type" value="Genomic_DNA"/>
</dbReference>
<sequence length="39" mass="4537">MIWLFSKNSILLSRSSIFLRSFATRFGSLRFSYIFSSIG</sequence>
<protein>
    <submittedName>
        <fullName evidence="1">Uncharacterized protein</fullName>
    </submittedName>
</protein>
<evidence type="ECO:0000313" key="1">
    <source>
        <dbReference type="EMBL" id="DAD93976.1"/>
    </source>
</evidence>
<name>A0A8S5NID9_9CAUD</name>
<proteinExistence type="predicted"/>
<accession>A0A8S5NID9</accession>
<reference evidence="1" key="1">
    <citation type="journal article" date="2021" name="Proc. Natl. Acad. Sci. U.S.A.">
        <title>A Catalog of Tens of Thousands of Viruses from Human Metagenomes Reveals Hidden Associations with Chronic Diseases.</title>
        <authorList>
            <person name="Tisza M.J."/>
            <person name="Buck C.B."/>
        </authorList>
    </citation>
    <scope>NUCLEOTIDE SEQUENCE</scope>
    <source>
        <strain evidence="1">CtRg81</strain>
    </source>
</reference>